<protein>
    <submittedName>
        <fullName evidence="3">Uncharacterized protein</fullName>
    </submittedName>
</protein>
<sequence length="399" mass="40777">MGADVDTAAGSLLRAACLFGHVAVQTRGGCHPSPGSGVDGWLGGGPDGARQLSRGCAAVLTPPASGMGPENADADGEEWDIRPDMGAISTSSSASAGDPTLRAAREQARAHLEYALHAAVLHGHVAVVRQVLSYMAWAGITPHSNDSRQQLLPALHCSCGSCGCGGGCGGERDARSARQSGAGALDGLLEVAAASGNTEMAALLIDGGWAVDGAEGDLVPLRAACRASDGAMVSLLLHRALHFADCADMVQLLLTCRPELRAQIHLDSALVAAADRADADVVRALLDAGASAATFRRGEALTRAVVVGSAAVVRLLLCRGGAARHLRGNRGAALLLLARMWRCDEVARVLLQAGVPGEFGGLEVAVACGELAGVVAPSTAVAPFYRVFTHVLRRFGLSQ</sequence>
<dbReference type="EMBL" id="JAEHOC010000028">
    <property type="protein sequence ID" value="KAG2430072.1"/>
    <property type="molecule type" value="Genomic_DNA"/>
</dbReference>
<dbReference type="Proteomes" id="UP000650467">
    <property type="component" value="Unassembled WGS sequence"/>
</dbReference>
<dbReference type="Pfam" id="PF12796">
    <property type="entry name" value="Ank_2"/>
    <property type="match status" value="1"/>
</dbReference>
<reference evidence="3" key="1">
    <citation type="journal article" date="2020" name="bioRxiv">
        <title>Comparative genomics of Chlamydomonas.</title>
        <authorList>
            <person name="Craig R.J."/>
            <person name="Hasan A.R."/>
            <person name="Ness R.W."/>
            <person name="Keightley P.D."/>
        </authorList>
    </citation>
    <scope>NUCLEOTIDE SEQUENCE</scope>
    <source>
        <strain evidence="3">SAG 7.73</strain>
    </source>
</reference>
<dbReference type="SMART" id="SM00248">
    <property type="entry name" value="ANK"/>
    <property type="match status" value="3"/>
</dbReference>
<evidence type="ECO:0000256" key="2">
    <source>
        <dbReference type="ARBA" id="ARBA00023043"/>
    </source>
</evidence>
<dbReference type="InterPro" id="IPR051165">
    <property type="entry name" value="Multifunctional_ANK_Repeat"/>
</dbReference>
<comment type="caution">
    <text evidence="3">The sequence shown here is derived from an EMBL/GenBank/DDBJ whole genome shotgun (WGS) entry which is preliminary data.</text>
</comment>
<dbReference type="InterPro" id="IPR002110">
    <property type="entry name" value="Ankyrin_rpt"/>
</dbReference>
<keyword evidence="1" id="KW-0677">Repeat</keyword>
<evidence type="ECO:0000313" key="3">
    <source>
        <dbReference type="EMBL" id="KAG2430072.1"/>
    </source>
</evidence>
<keyword evidence="2" id="KW-0040">ANK repeat</keyword>
<gene>
    <name evidence="3" type="ORF">HXX76_010172</name>
</gene>
<proteinExistence type="predicted"/>
<accession>A0A835SMU7</accession>
<dbReference type="SUPFAM" id="SSF48403">
    <property type="entry name" value="Ankyrin repeat"/>
    <property type="match status" value="1"/>
</dbReference>
<dbReference type="AlphaFoldDB" id="A0A835SMU7"/>
<name>A0A835SMU7_CHLIN</name>
<keyword evidence="4" id="KW-1185">Reference proteome</keyword>
<dbReference type="PANTHER" id="PTHR24123:SF33">
    <property type="entry name" value="PROTEIN HOS4"/>
    <property type="match status" value="1"/>
</dbReference>
<organism evidence="3 4">
    <name type="scientific">Chlamydomonas incerta</name>
    <dbReference type="NCBI Taxonomy" id="51695"/>
    <lineage>
        <taxon>Eukaryota</taxon>
        <taxon>Viridiplantae</taxon>
        <taxon>Chlorophyta</taxon>
        <taxon>core chlorophytes</taxon>
        <taxon>Chlorophyceae</taxon>
        <taxon>CS clade</taxon>
        <taxon>Chlamydomonadales</taxon>
        <taxon>Chlamydomonadaceae</taxon>
        <taxon>Chlamydomonas</taxon>
    </lineage>
</organism>
<dbReference type="PANTHER" id="PTHR24123">
    <property type="entry name" value="ANKYRIN REPEAT-CONTAINING"/>
    <property type="match status" value="1"/>
</dbReference>
<dbReference type="Gene3D" id="1.25.40.20">
    <property type="entry name" value="Ankyrin repeat-containing domain"/>
    <property type="match status" value="2"/>
</dbReference>
<dbReference type="OrthoDB" id="10659655at2759"/>
<dbReference type="InterPro" id="IPR036770">
    <property type="entry name" value="Ankyrin_rpt-contain_sf"/>
</dbReference>
<evidence type="ECO:0000313" key="4">
    <source>
        <dbReference type="Proteomes" id="UP000650467"/>
    </source>
</evidence>
<evidence type="ECO:0000256" key="1">
    <source>
        <dbReference type="ARBA" id="ARBA00022737"/>
    </source>
</evidence>